<dbReference type="EMBL" id="KV744845">
    <property type="protein sequence ID" value="OCK84090.1"/>
    <property type="molecule type" value="Genomic_DNA"/>
</dbReference>
<feature type="compositionally biased region" description="Low complexity" evidence="1">
    <location>
        <begin position="243"/>
        <end position="256"/>
    </location>
</feature>
<keyword evidence="3" id="KW-1185">Reference proteome</keyword>
<evidence type="ECO:0000313" key="3">
    <source>
        <dbReference type="Proteomes" id="UP000250266"/>
    </source>
</evidence>
<dbReference type="AlphaFoldDB" id="A0A8E2EHU3"/>
<feature type="compositionally biased region" description="Low complexity" evidence="1">
    <location>
        <begin position="301"/>
        <end position="329"/>
    </location>
</feature>
<accession>A0A8E2EHU3</accession>
<reference evidence="2 3" key="1">
    <citation type="journal article" date="2016" name="Nat. Commun.">
        <title>Ectomycorrhizal ecology is imprinted in the genome of the dominant symbiotic fungus Cenococcum geophilum.</title>
        <authorList>
            <consortium name="DOE Joint Genome Institute"/>
            <person name="Peter M."/>
            <person name="Kohler A."/>
            <person name="Ohm R.A."/>
            <person name="Kuo A."/>
            <person name="Krutzmann J."/>
            <person name="Morin E."/>
            <person name="Arend M."/>
            <person name="Barry K.W."/>
            <person name="Binder M."/>
            <person name="Choi C."/>
            <person name="Clum A."/>
            <person name="Copeland A."/>
            <person name="Grisel N."/>
            <person name="Haridas S."/>
            <person name="Kipfer T."/>
            <person name="LaButti K."/>
            <person name="Lindquist E."/>
            <person name="Lipzen A."/>
            <person name="Maire R."/>
            <person name="Meier B."/>
            <person name="Mihaltcheva S."/>
            <person name="Molinier V."/>
            <person name="Murat C."/>
            <person name="Poggeler S."/>
            <person name="Quandt C.A."/>
            <person name="Sperisen C."/>
            <person name="Tritt A."/>
            <person name="Tisserant E."/>
            <person name="Crous P.W."/>
            <person name="Henrissat B."/>
            <person name="Nehls U."/>
            <person name="Egli S."/>
            <person name="Spatafora J.W."/>
            <person name="Grigoriev I.V."/>
            <person name="Martin F.M."/>
        </authorList>
    </citation>
    <scope>NUCLEOTIDE SEQUENCE [LARGE SCALE GENOMIC DNA]</scope>
    <source>
        <strain evidence="2 3">CBS 459.81</strain>
    </source>
</reference>
<sequence>MCQETHFQCICKAQSHRSIIPCALVKHLRQHGIPTLPCNYTRATTPRLGYLCPTCRVKYRGKTIVSPTWVAGYNAGYATLAPTLPQASYNTKTAASRSTQRPPNRVPEAYPQGYIIGRVNRAKQPTTSGAQVPNRSKRFQGPDASVRVPPRTSWPNPWQYLEGLGADTEDASLDAMDASLPCPPQLAPTSSLREMLESTFAKARAALNPSFEKAGEAGPSGTCGLSSADLLNRKAEGQARNESITSASASAIDSTTQAEPFDTPHEVPGSRSCIAKIADSSTPSDRVKAKDDPRSAIADLSSWPKPSASSPSSSAFKAPSKPSASPSSKDVIFSGSDVVWILSEAESAKSGKKMFSGGDVVWVLSDEEKRKQRADAAGESEGECAAWGNGGEGEEEGAG</sequence>
<name>A0A8E2EHU3_9PEZI</name>
<feature type="region of interest" description="Disordered" evidence="1">
    <location>
        <begin position="236"/>
        <end position="331"/>
    </location>
</feature>
<protein>
    <submittedName>
        <fullName evidence="2">Uncharacterized protein</fullName>
    </submittedName>
</protein>
<proteinExistence type="predicted"/>
<feature type="region of interest" description="Disordered" evidence="1">
    <location>
        <begin position="123"/>
        <end position="154"/>
    </location>
</feature>
<organism evidence="2 3">
    <name type="scientific">Lepidopterella palustris CBS 459.81</name>
    <dbReference type="NCBI Taxonomy" id="1314670"/>
    <lineage>
        <taxon>Eukaryota</taxon>
        <taxon>Fungi</taxon>
        <taxon>Dikarya</taxon>
        <taxon>Ascomycota</taxon>
        <taxon>Pezizomycotina</taxon>
        <taxon>Dothideomycetes</taxon>
        <taxon>Pleosporomycetidae</taxon>
        <taxon>Mytilinidiales</taxon>
        <taxon>Argynnaceae</taxon>
        <taxon>Lepidopterella</taxon>
    </lineage>
</organism>
<evidence type="ECO:0000313" key="2">
    <source>
        <dbReference type="EMBL" id="OCK84090.1"/>
    </source>
</evidence>
<evidence type="ECO:0000256" key="1">
    <source>
        <dbReference type="SAM" id="MobiDB-lite"/>
    </source>
</evidence>
<feature type="region of interest" description="Disordered" evidence="1">
    <location>
        <begin position="369"/>
        <end position="399"/>
    </location>
</feature>
<dbReference type="Proteomes" id="UP000250266">
    <property type="component" value="Unassembled WGS sequence"/>
</dbReference>
<feature type="compositionally biased region" description="Polar residues" evidence="1">
    <location>
        <begin position="123"/>
        <end position="134"/>
    </location>
</feature>
<feature type="compositionally biased region" description="Basic and acidic residues" evidence="1">
    <location>
        <begin position="285"/>
        <end position="294"/>
    </location>
</feature>
<gene>
    <name evidence="2" type="ORF">K432DRAFT_389838</name>
</gene>